<evidence type="ECO:0000256" key="9">
    <source>
        <dbReference type="SAM" id="MobiDB-lite"/>
    </source>
</evidence>
<dbReference type="GO" id="GO:0043953">
    <property type="term" value="P:protein transport by the Tat complex"/>
    <property type="evidence" value="ECO:0007669"/>
    <property type="project" value="InterPro"/>
</dbReference>
<dbReference type="AlphaFoldDB" id="A0A932G243"/>
<evidence type="ECO:0000313" key="12">
    <source>
        <dbReference type="Proteomes" id="UP000769766"/>
    </source>
</evidence>
<dbReference type="EMBL" id="JACPRF010000411">
    <property type="protein sequence ID" value="MBI2877885.1"/>
    <property type="molecule type" value="Genomic_DNA"/>
</dbReference>
<keyword evidence="5" id="KW-0653">Protein transport</keyword>
<evidence type="ECO:0000256" key="7">
    <source>
        <dbReference type="ARBA" id="ARBA00023010"/>
    </source>
</evidence>
<dbReference type="InterPro" id="IPR018448">
    <property type="entry name" value="TatB"/>
</dbReference>
<dbReference type="GO" id="GO:0016020">
    <property type="term" value="C:membrane"/>
    <property type="evidence" value="ECO:0007669"/>
    <property type="project" value="UniProtKB-SubCell"/>
</dbReference>
<evidence type="ECO:0000256" key="5">
    <source>
        <dbReference type="ARBA" id="ARBA00022927"/>
    </source>
</evidence>
<dbReference type="InterPro" id="IPR003369">
    <property type="entry name" value="TatA/B/E"/>
</dbReference>
<accession>A0A932G243</accession>
<name>A0A932G243_UNCTE</name>
<reference evidence="11" key="1">
    <citation type="submission" date="2020-07" db="EMBL/GenBank/DDBJ databases">
        <title>Huge and variable diversity of episymbiotic CPR bacteria and DPANN archaea in groundwater ecosystems.</title>
        <authorList>
            <person name="He C.Y."/>
            <person name="Keren R."/>
            <person name="Whittaker M."/>
            <person name="Farag I.F."/>
            <person name="Doudna J."/>
            <person name="Cate J.H.D."/>
            <person name="Banfield J.F."/>
        </authorList>
    </citation>
    <scope>NUCLEOTIDE SEQUENCE</scope>
    <source>
        <strain evidence="11">NC_groundwater_672_Ag_B-0.1um_62_36</strain>
    </source>
</reference>
<organism evidence="11 12">
    <name type="scientific">Tectimicrobiota bacterium</name>
    <dbReference type="NCBI Taxonomy" id="2528274"/>
    <lineage>
        <taxon>Bacteria</taxon>
        <taxon>Pseudomonadati</taxon>
        <taxon>Nitrospinota/Tectimicrobiota group</taxon>
        <taxon>Candidatus Tectimicrobiota</taxon>
    </lineage>
</organism>
<evidence type="ECO:0000256" key="6">
    <source>
        <dbReference type="ARBA" id="ARBA00022989"/>
    </source>
</evidence>
<sequence>MFGLGLQELLVILVIALLVVGPKRLPEIARTLGRSFAEFRRTSDEIRASLDVDFREEESHPQRTQSRKEDLAPSGLKQIPAQEEDEKKNEGEDPSPR</sequence>
<gene>
    <name evidence="11" type="primary">tatB</name>
    <name evidence="11" type="ORF">HYY20_13500</name>
</gene>
<dbReference type="Gene3D" id="1.20.5.3310">
    <property type="match status" value="1"/>
</dbReference>
<keyword evidence="3" id="KW-1003">Cell membrane</keyword>
<evidence type="ECO:0000256" key="2">
    <source>
        <dbReference type="ARBA" id="ARBA00022448"/>
    </source>
</evidence>
<dbReference type="NCBIfam" id="TIGR01410">
    <property type="entry name" value="tatB"/>
    <property type="match status" value="1"/>
</dbReference>
<dbReference type="GO" id="GO:0008320">
    <property type="term" value="F:protein transmembrane transporter activity"/>
    <property type="evidence" value="ECO:0007669"/>
    <property type="project" value="InterPro"/>
</dbReference>
<keyword evidence="6 10" id="KW-1133">Transmembrane helix</keyword>
<dbReference type="Pfam" id="PF02416">
    <property type="entry name" value="TatA_B_E"/>
    <property type="match status" value="1"/>
</dbReference>
<feature type="transmembrane region" description="Helical" evidence="10">
    <location>
        <begin position="6"/>
        <end position="25"/>
    </location>
</feature>
<protein>
    <submittedName>
        <fullName evidence="11">Twin-arginine translocase subunit TatB</fullName>
    </submittedName>
</protein>
<dbReference type="PANTHER" id="PTHR33162:SF1">
    <property type="entry name" value="SEC-INDEPENDENT PROTEIN TRANSLOCASE PROTEIN TATA, CHLOROPLASTIC"/>
    <property type="match status" value="1"/>
</dbReference>
<keyword evidence="8 10" id="KW-0472">Membrane</keyword>
<keyword evidence="2" id="KW-0813">Transport</keyword>
<keyword evidence="7" id="KW-0811">Translocation</keyword>
<comment type="subcellular location">
    <subcellularLocation>
        <location evidence="1">Membrane</location>
        <topology evidence="1">Single-pass membrane protein</topology>
    </subcellularLocation>
</comment>
<feature type="compositionally biased region" description="Basic and acidic residues" evidence="9">
    <location>
        <begin position="52"/>
        <end position="71"/>
    </location>
</feature>
<evidence type="ECO:0000313" key="11">
    <source>
        <dbReference type="EMBL" id="MBI2877885.1"/>
    </source>
</evidence>
<feature type="region of interest" description="Disordered" evidence="9">
    <location>
        <begin position="52"/>
        <end position="97"/>
    </location>
</feature>
<evidence type="ECO:0000256" key="1">
    <source>
        <dbReference type="ARBA" id="ARBA00004167"/>
    </source>
</evidence>
<keyword evidence="4 10" id="KW-0812">Transmembrane</keyword>
<evidence type="ECO:0000256" key="3">
    <source>
        <dbReference type="ARBA" id="ARBA00022475"/>
    </source>
</evidence>
<evidence type="ECO:0000256" key="8">
    <source>
        <dbReference type="ARBA" id="ARBA00023136"/>
    </source>
</evidence>
<evidence type="ECO:0000256" key="4">
    <source>
        <dbReference type="ARBA" id="ARBA00022692"/>
    </source>
</evidence>
<evidence type="ECO:0000256" key="10">
    <source>
        <dbReference type="SAM" id="Phobius"/>
    </source>
</evidence>
<dbReference type="PANTHER" id="PTHR33162">
    <property type="entry name" value="SEC-INDEPENDENT PROTEIN TRANSLOCASE PROTEIN TATA, CHLOROPLASTIC"/>
    <property type="match status" value="1"/>
</dbReference>
<proteinExistence type="predicted"/>
<dbReference type="Proteomes" id="UP000769766">
    <property type="component" value="Unassembled WGS sequence"/>
</dbReference>
<feature type="compositionally biased region" description="Basic and acidic residues" evidence="9">
    <location>
        <begin position="85"/>
        <end position="97"/>
    </location>
</feature>
<dbReference type="PRINTS" id="PR01506">
    <property type="entry name" value="TATBPROTEIN"/>
</dbReference>
<comment type="caution">
    <text evidence="11">The sequence shown here is derived from an EMBL/GenBank/DDBJ whole genome shotgun (WGS) entry which is preliminary data.</text>
</comment>